<dbReference type="Gene3D" id="1.10.287.660">
    <property type="entry name" value="Helix hairpin bin"/>
    <property type="match status" value="1"/>
</dbReference>
<dbReference type="InterPro" id="IPR028945">
    <property type="entry name" value="Get1"/>
</dbReference>
<comment type="subcellular location">
    <subcellularLocation>
        <location evidence="1">Endoplasmic reticulum membrane</location>
        <topology evidence="1">Multi-pass membrane protein</topology>
    </subcellularLocation>
</comment>
<evidence type="ECO:0000313" key="12">
    <source>
        <dbReference type="Proteomes" id="UP000194236"/>
    </source>
</evidence>
<reference evidence="11 12" key="1">
    <citation type="submission" date="2017-03" db="EMBL/GenBank/DDBJ databases">
        <title>Genome Survey of Euroglyphus maynei.</title>
        <authorList>
            <person name="Arlian L.G."/>
            <person name="Morgan M.S."/>
            <person name="Rider S.D."/>
        </authorList>
    </citation>
    <scope>NUCLEOTIDE SEQUENCE [LARGE SCALE GENOMIC DNA]</scope>
    <source>
        <strain evidence="11">Arlian Lab</strain>
        <tissue evidence="11">Whole body</tissue>
    </source>
</reference>
<comment type="similarity">
    <text evidence="2">Belongs to the WRB/GET1 family.</text>
</comment>
<dbReference type="PANTHER" id="PTHR42650:SF1">
    <property type="entry name" value="GUIDED ENTRY OF TAIL-ANCHORED PROTEINS FACTOR 1"/>
    <property type="match status" value="1"/>
</dbReference>
<dbReference type="GO" id="GO:0005789">
    <property type="term" value="C:endoplasmic reticulum membrane"/>
    <property type="evidence" value="ECO:0007669"/>
    <property type="project" value="UniProtKB-SubCell"/>
</dbReference>
<gene>
    <name evidence="11" type="ORF">BLA29_002946</name>
</gene>
<keyword evidence="12" id="KW-1185">Reference proteome</keyword>
<dbReference type="AlphaFoldDB" id="A0A1Y3BK76"/>
<dbReference type="Pfam" id="PF04420">
    <property type="entry name" value="CHD5"/>
    <property type="match status" value="1"/>
</dbReference>
<comment type="caution">
    <text evidence="11">The sequence shown here is derived from an EMBL/GenBank/DDBJ whole genome shotgun (WGS) entry which is preliminary data.</text>
</comment>
<evidence type="ECO:0000256" key="1">
    <source>
        <dbReference type="ARBA" id="ARBA00004477"/>
    </source>
</evidence>
<evidence type="ECO:0000256" key="7">
    <source>
        <dbReference type="ARBA" id="ARBA00023136"/>
    </source>
</evidence>
<dbReference type="EMBL" id="MUJZ01013986">
    <property type="protein sequence ID" value="OTF81381.1"/>
    <property type="molecule type" value="Genomic_DNA"/>
</dbReference>
<feature type="transmembrane region" description="Helical" evidence="10">
    <location>
        <begin position="47"/>
        <end position="65"/>
    </location>
</feature>
<keyword evidence="11" id="KW-0675">Receptor</keyword>
<accession>A0A1Y3BK76</accession>
<evidence type="ECO:0000256" key="2">
    <source>
        <dbReference type="ARBA" id="ARBA00010799"/>
    </source>
</evidence>
<dbReference type="GO" id="GO:0071816">
    <property type="term" value="P:tail-anchored membrane protein insertion into ER membrane"/>
    <property type="evidence" value="ECO:0007669"/>
    <property type="project" value="InterPro"/>
</dbReference>
<keyword evidence="6 10" id="KW-1133">Transmembrane helix</keyword>
<evidence type="ECO:0000256" key="3">
    <source>
        <dbReference type="ARBA" id="ARBA00017951"/>
    </source>
</evidence>
<sequence length="69" mass="8156">MEQSLKRQVSDLKEELGSINMTDEFAKYSKIQRKLIKVTDELKNKNCLSITAWFFISGFVFRMLVRGFF</sequence>
<organism evidence="11 12">
    <name type="scientific">Euroglyphus maynei</name>
    <name type="common">Mayne's house dust mite</name>
    <dbReference type="NCBI Taxonomy" id="6958"/>
    <lineage>
        <taxon>Eukaryota</taxon>
        <taxon>Metazoa</taxon>
        <taxon>Ecdysozoa</taxon>
        <taxon>Arthropoda</taxon>
        <taxon>Chelicerata</taxon>
        <taxon>Arachnida</taxon>
        <taxon>Acari</taxon>
        <taxon>Acariformes</taxon>
        <taxon>Sarcoptiformes</taxon>
        <taxon>Astigmata</taxon>
        <taxon>Psoroptidia</taxon>
        <taxon>Analgoidea</taxon>
        <taxon>Pyroglyphidae</taxon>
        <taxon>Pyroglyphinae</taxon>
        <taxon>Euroglyphus</taxon>
    </lineage>
</organism>
<dbReference type="PANTHER" id="PTHR42650">
    <property type="entry name" value="TAIL-ANCHORED PROTEIN INSERTION RECEPTOR WRB"/>
    <property type="match status" value="1"/>
</dbReference>
<evidence type="ECO:0000256" key="9">
    <source>
        <dbReference type="ARBA" id="ARBA00033006"/>
    </source>
</evidence>
<evidence type="ECO:0000256" key="6">
    <source>
        <dbReference type="ARBA" id="ARBA00022989"/>
    </source>
</evidence>
<dbReference type="Proteomes" id="UP000194236">
    <property type="component" value="Unassembled WGS sequence"/>
</dbReference>
<protein>
    <recommendedName>
        <fullName evidence="3">Guided entry of tail-anchored proteins factor 1</fullName>
    </recommendedName>
    <alternativeName>
        <fullName evidence="8">Tail-anchored protein insertion receptor WRB</fullName>
    </alternativeName>
    <alternativeName>
        <fullName evidence="9">Tryptophan-rich basic protein</fullName>
    </alternativeName>
</protein>
<name>A0A1Y3BK76_EURMA</name>
<evidence type="ECO:0000256" key="8">
    <source>
        <dbReference type="ARBA" id="ARBA00032437"/>
    </source>
</evidence>
<evidence type="ECO:0000256" key="10">
    <source>
        <dbReference type="SAM" id="Phobius"/>
    </source>
</evidence>
<evidence type="ECO:0000313" key="11">
    <source>
        <dbReference type="EMBL" id="OTF81381.1"/>
    </source>
</evidence>
<keyword evidence="5" id="KW-0256">Endoplasmic reticulum</keyword>
<keyword evidence="7 10" id="KW-0472">Membrane</keyword>
<dbReference type="GO" id="GO:0043495">
    <property type="term" value="F:protein-membrane adaptor activity"/>
    <property type="evidence" value="ECO:0007669"/>
    <property type="project" value="TreeGrafter"/>
</dbReference>
<evidence type="ECO:0000256" key="4">
    <source>
        <dbReference type="ARBA" id="ARBA00022692"/>
    </source>
</evidence>
<evidence type="ECO:0000256" key="5">
    <source>
        <dbReference type="ARBA" id="ARBA00022824"/>
    </source>
</evidence>
<dbReference type="OrthoDB" id="69461at2759"/>
<dbReference type="GO" id="GO:0043529">
    <property type="term" value="C:GET complex"/>
    <property type="evidence" value="ECO:0007669"/>
    <property type="project" value="TreeGrafter"/>
</dbReference>
<dbReference type="InterPro" id="IPR029012">
    <property type="entry name" value="Helix_hairpin_bin_sf"/>
</dbReference>
<keyword evidence="4 10" id="KW-0812">Transmembrane</keyword>
<proteinExistence type="inferred from homology"/>